<organism evidence="1">
    <name type="scientific">uncultured Acetobacteraceae bacterium</name>
    <dbReference type="NCBI Taxonomy" id="169975"/>
    <lineage>
        <taxon>Bacteria</taxon>
        <taxon>Pseudomonadati</taxon>
        <taxon>Pseudomonadota</taxon>
        <taxon>Alphaproteobacteria</taxon>
        <taxon>Acetobacterales</taxon>
        <taxon>Acetobacteraceae</taxon>
        <taxon>environmental samples</taxon>
    </lineage>
</organism>
<proteinExistence type="predicted"/>
<accession>A0A6J4IWS1</accession>
<protein>
    <submittedName>
        <fullName evidence="1">Exopolysaccharide biosynthesis protein YbjH</fullName>
    </submittedName>
</protein>
<dbReference type="Pfam" id="PF06082">
    <property type="entry name" value="YjbH"/>
    <property type="match status" value="1"/>
</dbReference>
<dbReference type="EMBL" id="CADCTG010000199">
    <property type="protein sequence ID" value="CAA9261385.1"/>
    <property type="molecule type" value="Genomic_DNA"/>
</dbReference>
<feature type="non-terminal residue" evidence="1">
    <location>
        <position position="1"/>
    </location>
</feature>
<dbReference type="AlphaFoldDB" id="A0A6J4IWS1"/>
<evidence type="ECO:0000313" key="1">
    <source>
        <dbReference type="EMBL" id="CAA9261385.1"/>
    </source>
</evidence>
<dbReference type="InterPro" id="IPR010344">
    <property type="entry name" value="YbjH"/>
</dbReference>
<name>A0A6J4IWS1_9PROT</name>
<gene>
    <name evidence="1" type="ORF">AVDCRST_MAG08-2696</name>
</gene>
<reference evidence="1" key="1">
    <citation type="submission" date="2020-02" db="EMBL/GenBank/DDBJ databases">
        <authorList>
            <person name="Meier V. D."/>
        </authorList>
    </citation>
    <scope>NUCLEOTIDE SEQUENCE</scope>
    <source>
        <strain evidence="1">AVDCRST_MAG08</strain>
    </source>
</reference>
<sequence>LYAERIWAPAPDVFARATVGLLEPMFAGVSAEALWRPHAKPFALGLDLNWVAQRAYDGGFSTLGYSVATGHLSLYADLPVWNLYAVLRGGRYLAGDWGGTVEIGRRFSSGIEVGGFATLTNVPFRRFGEGSFDKGIYLRFPLQLLGPETSARATATVRPVQRDGGQRLAVDNPLWEVARDGRADALQRGFMGFVR</sequence>